<dbReference type="AlphaFoldDB" id="A0A250FYX0"/>
<reference evidence="2" key="1">
    <citation type="submission" date="2017-06" db="EMBL/GenBank/DDBJ databases">
        <title>Capnocytophaga spp. assemblies.</title>
        <authorList>
            <person name="Gulvik C.A."/>
        </authorList>
    </citation>
    <scope>NUCLEOTIDE SEQUENCE [LARGE SCALE GENOMIC DNA]</scope>
    <source>
        <strain evidence="2">H2177</strain>
    </source>
</reference>
<dbReference type="OrthoDB" id="1150741at2"/>
<dbReference type="RefSeq" id="WP_095896219.1">
    <property type="nucleotide sequence ID" value="NZ_CP022387.1"/>
</dbReference>
<protein>
    <submittedName>
        <fullName evidence="1">Hemagglutinin</fullName>
    </submittedName>
</protein>
<dbReference type="InterPro" id="IPR046228">
    <property type="entry name" value="DUF6261"/>
</dbReference>
<evidence type="ECO:0000313" key="1">
    <source>
        <dbReference type="EMBL" id="ATA89645.1"/>
    </source>
</evidence>
<evidence type="ECO:0000313" key="2">
    <source>
        <dbReference type="Proteomes" id="UP000217348"/>
    </source>
</evidence>
<organism evidence="1 2">
    <name type="scientific">Capnocytophaga stomatis</name>
    <dbReference type="NCBI Taxonomy" id="1848904"/>
    <lineage>
        <taxon>Bacteria</taxon>
        <taxon>Pseudomonadati</taxon>
        <taxon>Bacteroidota</taxon>
        <taxon>Flavobacteriia</taxon>
        <taxon>Flavobacteriales</taxon>
        <taxon>Flavobacteriaceae</taxon>
        <taxon>Capnocytophaga</taxon>
    </lineage>
</organism>
<dbReference type="KEGG" id="csto:CGC58_07810"/>
<proteinExistence type="predicted"/>
<dbReference type="Proteomes" id="UP000217348">
    <property type="component" value="Chromosome"/>
</dbReference>
<dbReference type="EMBL" id="CP022387">
    <property type="protein sequence ID" value="ATA89645.1"/>
    <property type="molecule type" value="Genomic_DNA"/>
</dbReference>
<sequence length="224" mass="25813">MIRNFNLGRIPQMAFLAHMTNVKNHLAKEDATSLGLEAVQAEFVTDLEAFEEALKPLQKSLLTEKIEEADNQRDKILVNFTQHCRTFVFFPEAEKSNSAKELLAEIDKFGKAPQDKPRAEQTAIINSLLKDLDTPTHKQNLSNIWATEWVKYLAQTNTEFEKLYNERTYETSGNEPGLSKKLRIKTYDSFKKLVQYINALATINGMEKYKNLIDNINKEIEQVR</sequence>
<dbReference type="Pfam" id="PF19775">
    <property type="entry name" value="DUF6261"/>
    <property type="match status" value="1"/>
</dbReference>
<name>A0A250FYX0_9FLAO</name>
<gene>
    <name evidence="1" type="ORF">CGC58_07810</name>
</gene>
<accession>A0A250FYX0</accession>